<dbReference type="PANTHER" id="PTHR13061">
    <property type="entry name" value="DYNACTIN SUBUNIT P25"/>
    <property type="match status" value="1"/>
</dbReference>
<evidence type="ECO:0000313" key="1">
    <source>
        <dbReference type="EMBL" id="CAH2396188.1"/>
    </source>
</evidence>
<accession>A0ABM9DHY3</accession>
<keyword evidence="2" id="KW-1185">Reference proteome</keyword>
<dbReference type="Proteomes" id="UP001153050">
    <property type="component" value="Unassembled WGS sequence"/>
</dbReference>
<evidence type="ECO:0000313" key="2">
    <source>
        <dbReference type="Proteomes" id="UP001153050"/>
    </source>
</evidence>
<name>A0ABM9DHY3_9HYPH</name>
<dbReference type="PANTHER" id="PTHR13061:SF29">
    <property type="entry name" value="GAMMA CARBONIC ANHYDRASE-LIKE 1, MITOCHONDRIAL-RELATED"/>
    <property type="match status" value="1"/>
</dbReference>
<organism evidence="1 2">
    <name type="scientific">Mesorhizobium escarrei</name>
    <dbReference type="NCBI Taxonomy" id="666018"/>
    <lineage>
        <taxon>Bacteria</taxon>
        <taxon>Pseudomonadati</taxon>
        <taxon>Pseudomonadota</taxon>
        <taxon>Alphaproteobacteria</taxon>
        <taxon>Hyphomicrobiales</taxon>
        <taxon>Phyllobacteriaceae</taxon>
        <taxon>Mesorhizobium</taxon>
    </lineage>
</organism>
<dbReference type="CDD" id="cd04645">
    <property type="entry name" value="LbH_gamma_CA_like"/>
    <property type="match status" value="1"/>
</dbReference>
<dbReference type="InterPro" id="IPR001451">
    <property type="entry name" value="Hexapep"/>
</dbReference>
<comment type="caution">
    <text evidence="1">The sequence shown here is derived from an EMBL/GenBank/DDBJ whole genome shotgun (WGS) entry which is preliminary data.</text>
</comment>
<sequence length="178" mass="18832">MPIYSLDGIRPRIANDKRFWIAPDAVLIGNVTVGEDVTIWFGAVIRGDNDPIIIGDGTNIQDGAVLHTDPGFPLHIGNNVTVGHRAIIHGCTIEAGSLIGMGATVLSGAHIGENCLIGANTLVKAGAVIADCSLVVGNPGRVVRELGSDELTNMKGAAVRYVRKIGTYRDTLLKRDRL</sequence>
<proteinExistence type="predicted"/>
<dbReference type="SUPFAM" id="SSF51161">
    <property type="entry name" value="Trimeric LpxA-like enzymes"/>
    <property type="match status" value="1"/>
</dbReference>
<dbReference type="Pfam" id="PF00132">
    <property type="entry name" value="Hexapep"/>
    <property type="match status" value="2"/>
</dbReference>
<gene>
    <name evidence="1" type="ORF">MES5069_130098</name>
</gene>
<dbReference type="EMBL" id="CAKXZT010000035">
    <property type="protein sequence ID" value="CAH2396188.1"/>
    <property type="molecule type" value="Genomic_DNA"/>
</dbReference>
<protein>
    <submittedName>
        <fullName evidence="1">Gamma carbonic anhydrase family protein</fullName>
    </submittedName>
</protein>
<dbReference type="InterPro" id="IPR050484">
    <property type="entry name" value="Transf_Hexapept/Carb_Anhydrase"/>
</dbReference>
<dbReference type="RefSeq" id="WP_254016776.1">
    <property type="nucleotide sequence ID" value="NZ_CAKXZT010000035.1"/>
</dbReference>
<reference evidence="1 2" key="1">
    <citation type="submission" date="2022-03" db="EMBL/GenBank/DDBJ databases">
        <authorList>
            <person name="Brunel B."/>
        </authorList>
    </citation>
    <scope>NUCLEOTIDE SEQUENCE [LARGE SCALE GENOMIC DNA]</scope>
    <source>
        <strain evidence="1">STM5069sample</strain>
    </source>
</reference>
<dbReference type="InterPro" id="IPR011004">
    <property type="entry name" value="Trimer_LpxA-like_sf"/>
</dbReference>
<dbReference type="InterPro" id="IPR047324">
    <property type="entry name" value="LbH_gamma_CA-like"/>
</dbReference>
<dbReference type="Gene3D" id="2.160.10.10">
    <property type="entry name" value="Hexapeptide repeat proteins"/>
    <property type="match status" value="1"/>
</dbReference>